<evidence type="ECO:0000313" key="2">
    <source>
        <dbReference type="EMBL" id="GAJ14828.1"/>
    </source>
</evidence>
<feature type="non-terminal residue" evidence="2">
    <location>
        <position position="1"/>
    </location>
</feature>
<reference evidence="2" key="1">
    <citation type="journal article" date="2014" name="Front. Microbiol.">
        <title>High frequency of phylogenetically diverse reductive dehalogenase-homologous genes in deep subseafloor sedimentary metagenomes.</title>
        <authorList>
            <person name="Kawai M."/>
            <person name="Futagami T."/>
            <person name="Toyoda A."/>
            <person name="Takaki Y."/>
            <person name="Nishi S."/>
            <person name="Hori S."/>
            <person name="Arai W."/>
            <person name="Tsubouchi T."/>
            <person name="Morono Y."/>
            <person name="Uchiyama I."/>
            <person name="Ito T."/>
            <person name="Fujiyama A."/>
            <person name="Inagaki F."/>
            <person name="Takami H."/>
        </authorList>
    </citation>
    <scope>NUCLEOTIDE SEQUENCE</scope>
    <source>
        <strain evidence="2">Expedition CK06-06</strain>
    </source>
</reference>
<dbReference type="InterPro" id="IPR013216">
    <property type="entry name" value="Methyltransf_11"/>
</dbReference>
<dbReference type="Pfam" id="PF08241">
    <property type="entry name" value="Methyltransf_11"/>
    <property type="match status" value="1"/>
</dbReference>
<name>X1UBC5_9ZZZZ</name>
<evidence type="ECO:0000259" key="1">
    <source>
        <dbReference type="Pfam" id="PF08241"/>
    </source>
</evidence>
<sequence length="165" mass="18677">HTLPYPRDCFDLTICHFLLLWVTHPEVVVTEMARVTAPGGAVFILAEPDYGGRIDYPLELGQLGIWQHEALKSQGAEPNLGRQLASILNKAGLKNIEVGVLGGQWKGKPEKDELESEWMVLLSDLQNYVPLERLEQLQKIDANAWKRGERILYVPTFYGWGRVPE</sequence>
<organism evidence="2">
    <name type="scientific">marine sediment metagenome</name>
    <dbReference type="NCBI Taxonomy" id="412755"/>
    <lineage>
        <taxon>unclassified sequences</taxon>
        <taxon>metagenomes</taxon>
        <taxon>ecological metagenomes</taxon>
    </lineage>
</organism>
<proteinExistence type="predicted"/>
<dbReference type="AlphaFoldDB" id="X1UBC5"/>
<feature type="domain" description="Methyltransferase type 11" evidence="1">
    <location>
        <begin position="2"/>
        <end position="44"/>
    </location>
</feature>
<dbReference type="InterPro" id="IPR029063">
    <property type="entry name" value="SAM-dependent_MTases_sf"/>
</dbReference>
<accession>X1UBC5</accession>
<gene>
    <name evidence="2" type="ORF">S12H4_46196</name>
</gene>
<protein>
    <recommendedName>
        <fullName evidence="1">Methyltransferase type 11 domain-containing protein</fullName>
    </recommendedName>
</protein>
<dbReference type="GO" id="GO:0008757">
    <property type="term" value="F:S-adenosylmethionine-dependent methyltransferase activity"/>
    <property type="evidence" value="ECO:0007669"/>
    <property type="project" value="InterPro"/>
</dbReference>
<dbReference type="SUPFAM" id="SSF53335">
    <property type="entry name" value="S-adenosyl-L-methionine-dependent methyltransferases"/>
    <property type="match status" value="1"/>
</dbReference>
<dbReference type="Gene3D" id="3.40.50.150">
    <property type="entry name" value="Vaccinia Virus protein VP39"/>
    <property type="match status" value="1"/>
</dbReference>
<dbReference type="EMBL" id="BARW01028641">
    <property type="protein sequence ID" value="GAJ14828.1"/>
    <property type="molecule type" value="Genomic_DNA"/>
</dbReference>
<comment type="caution">
    <text evidence="2">The sequence shown here is derived from an EMBL/GenBank/DDBJ whole genome shotgun (WGS) entry which is preliminary data.</text>
</comment>